<feature type="domain" description="MADF" evidence="2">
    <location>
        <begin position="28"/>
        <end position="123"/>
    </location>
</feature>
<sequence>MRRRGEKRPIPAELKDEKYFERRRRNNQAAKKSRDARRIREDQSEDYKNRLKSERAWDIIARNVNKTKKDVKTRWRHLRDVFLKELKKVRKPRSGDPGSPNEQYYSGKWTYYQHMLFLKDVSMRRPTEGNSVHQETGNNDYDASLPSTSRSEQNLQLPDEENSTAMSNRSEAFVSSDDEPLSTSARSTITQSTSALSTEALDSGLQTGSQKRNIAWRACFLEQENASLRAHVAALRQEALTLRTLLAGSAPDAAHQSHDAHITHHVAPSSTTAD</sequence>
<dbReference type="Proteomes" id="UP000691718">
    <property type="component" value="Unassembled WGS sequence"/>
</dbReference>
<protein>
    <submittedName>
        <fullName evidence="3">(apollo) hypothetical protein</fullName>
    </submittedName>
</protein>
<dbReference type="EMBL" id="CAJQZP010000965">
    <property type="protein sequence ID" value="CAG5003454.1"/>
    <property type="molecule type" value="Genomic_DNA"/>
</dbReference>
<organism evidence="3 4">
    <name type="scientific">Parnassius apollo</name>
    <name type="common">Apollo butterfly</name>
    <name type="synonym">Papilio apollo</name>
    <dbReference type="NCBI Taxonomy" id="110799"/>
    <lineage>
        <taxon>Eukaryota</taxon>
        <taxon>Metazoa</taxon>
        <taxon>Ecdysozoa</taxon>
        <taxon>Arthropoda</taxon>
        <taxon>Hexapoda</taxon>
        <taxon>Insecta</taxon>
        <taxon>Pterygota</taxon>
        <taxon>Neoptera</taxon>
        <taxon>Endopterygota</taxon>
        <taxon>Lepidoptera</taxon>
        <taxon>Glossata</taxon>
        <taxon>Ditrysia</taxon>
        <taxon>Papilionoidea</taxon>
        <taxon>Papilionidae</taxon>
        <taxon>Parnassiinae</taxon>
        <taxon>Parnassini</taxon>
        <taxon>Parnassius</taxon>
        <taxon>Parnassius</taxon>
    </lineage>
</organism>
<feature type="region of interest" description="Disordered" evidence="1">
    <location>
        <begin position="1"/>
        <end position="47"/>
    </location>
</feature>
<dbReference type="PANTHER" id="PTHR12243:SF67">
    <property type="entry name" value="COREPRESSOR OF PANGOLIN, ISOFORM A-RELATED"/>
    <property type="match status" value="1"/>
</dbReference>
<feature type="compositionally biased region" description="Basic and acidic residues" evidence="1">
    <location>
        <begin position="32"/>
        <end position="47"/>
    </location>
</feature>
<keyword evidence="4" id="KW-1185">Reference proteome</keyword>
<evidence type="ECO:0000256" key="1">
    <source>
        <dbReference type="SAM" id="MobiDB-lite"/>
    </source>
</evidence>
<comment type="caution">
    <text evidence="3">The sequence shown here is derived from an EMBL/GenBank/DDBJ whole genome shotgun (WGS) entry which is preliminary data.</text>
</comment>
<dbReference type="InterPro" id="IPR006578">
    <property type="entry name" value="MADF-dom"/>
</dbReference>
<feature type="compositionally biased region" description="Basic and acidic residues" evidence="1">
    <location>
        <begin position="7"/>
        <end position="20"/>
    </location>
</feature>
<reference evidence="3" key="1">
    <citation type="submission" date="2021-04" db="EMBL/GenBank/DDBJ databases">
        <authorList>
            <person name="Tunstrom K."/>
        </authorList>
    </citation>
    <scope>NUCLEOTIDE SEQUENCE</scope>
</reference>
<dbReference type="Pfam" id="PF10545">
    <property type="entry name" value="MADF_DNA_bdg"/>
    <property type="match status" value="1"/>
</dbReference>
<accession>A0A8S3XBB8</accession>
<feature type="region of interest" description="Disordered" evidence="1">
    <location>
        <begin position="127"/>
        <end position="184"/>
    </location>
</feature>
<dbReference type="AlphaFoldDB" id="A0A8S3XBB8"/>
<feature type="region of interest" description="Disordered" evidence="1">
    <location>
        <begin position="253"/>
        <end position="274"/>
    </location>
</feature>
<dbReference type="InterPro" id="IPR039353">
    <property type="entry name" value="TF_Adf1"/>
</dbReference>
<dbReference type="GO" id="GO:0003700">
    <property type="term" value="F:DNA-binding transcription factor activity"/>
    <property type="evidence" value="ECO:0007669"/>
    <property type="project" value="InterPro"/>
</dbReference>
<dbReference type="CDD" id="cd14695">
    <property type="entry name" value="bZIP_HLF"/>
    <property type="match status" value="1"/>
</dbReference>
<name>A0A8S3XBB8_PARAO</name>
<dbReference type="PROSITE" id="PS51029">
    <property type="entry name" value="MADF"/>
    <property type="match status" value="1"/>
</dbReference>
<dbReference type="PANTHER" id="PTHR12243">
    <property type="entry name" value="MADF DOMAIN TRANSCRIPTION FACTOR"/>
    <property type="match status" value="1"/>
</dbReference>
<feature type="compositionally biased region" description="Polar residues" evidence="1">
    <location>
        <begin position="128"/>
        <end position="156"/>
    </location>
</feature>
<gene>
    <name evidence="3" type="ORF">PAPOLLO_LOCUS14234</name>
</gene>
<dbReference type="SMART" id="SM00595">
    <property type="entry name" value="MADF"/>
    <property type="match status" value="1"/>
</dbReference>
<proteinExistence type="predicted"/>
<evidence type="ECO:0000313" key="4">
    <source>
        <dbReference type="Proteomes" id="UP000691718"/>
    </source>
</evidence>
<evidence type="ECO:0000259" key="2">
    <source>
        <dbReference type="PROSITE" id="PS51029"/>
    </source>
</evidence>
<dbReference type="OrthoDB" id="6022300at2759"/>
<evidence type="ECO:0000313" key="3">
    <source>
        <dbReference type="EMBL" id="CAG5003454.1"/>
    </source>
</evidence>